<dbReference type="KEGG" id="cbar:PATL70BA_0959"/>
<sequence length="382" mass="45999">MYKSISPIGMEHGFVIHTISKSVYSFEGFCYWMYHHVEAFTDIIEERSFMRWLKKDLGLTDLVIEIEKLYDNYDTIMEIMVGMLHLCPYTKELDHHDFIKRLMEHLNRPKHLQYKQKADQFYSMGHYKKALNWYKSAQSIHFDASVENNIAVVYMIFEEFEMAKKSLEKALQSDKHVSIYLNKVRYHILLEQYEEGLKVLDEVVNIFDHPKIWYYYGQIYEKLNQYIEALSAYERSYELTQSSDILVDMVRIDLELGDIDRVNWRIKEQCNETLLERYLKAQLEKKLENWSEYIMLMDEVIRLSDYKRAYVLELSNYYKNCRQIIKAIGVINTIHDEERFCEDVLYAQGIIIKEAGNYEGFENKIDEMINQWKKEVRFNTID</sequence>
<dbReference type="Gene3D" id="1.25.40.10">
    <property type="entry name" value="Tetratricopeptide repeat domain"/>
    <property type="match status" value="2"/>
</dbReference>
<dbReference type="OrthoDB" id="1895216at2"/>
<evidence type="ECO:0000256" key="3">
    <source>
        <dbReference type="PROSITE-ProRule" id="PRU00339"/>
    </source>
</evidence>
<dbReference type="PANTHER" id="PTHR44186:SF1">
    <property type="entry name" value="BARDET-BIEDL SYNDROME 4 PROTEIN"/>
    <property type="match status" value="1"/>
</dbReference>
<dbReference type="InterPro" id="IPR013105">
    <property type="entry name" value="TPR_2"/>
</dbReference>
<keyword evidence="2 3" id="KW-0802">TPR repeat</keyword>
<dbReference type="Pfam" id="PF07719">
    <property type="entry name" value="TPR_2"/>
    <property type="match status" value="1"/>
</dbReference>
<gene>
    <name evidence="4" type="ORF">PATL70BA_0959</name>
</gene>
<dbReference type="SMART" id="SM00028">
    <property type="entry name" value="TPR"/>
    <property type="match status" value="3"/>
</dbReference>
<dbReference type="InterPro" id="IPR011990">
    <property type="entry name" value="TPR-like_helical_dom_sf"/>
</dbReference>
<organism evidence="4 5">
    <name type="scientific">Petrocella atlantisensis</name>
    <dbReference type="NCBI Taxonomy" id="2173034"/>
    <lineage>
        <taxon>Bacteria</taxon>
        <taxon>Bacillati</taxon>
        <taxon>Bacillota</taxon>
        <taxon>Clostridia</taxon>
        <taxon>Lachnospirales</taxon>
        <taxon>Vallitaleaceae</taxon>
        <taxon>Petrocella</taxon>
    </lineage>
</organism>
<dbReference type="InterPro" id="IPR019734">
    <property type="entry name" value="TPR_rpt"/>
</dbReference>
<evidence type="ECO:0000313" key="5">
    <source>
        <dbReference type="Proteomes" id="UP000279029"/>
    </source>
</evidence>
<dbReference type="Pfam" id="PF13181">
    <property type="entry name" value="TPR_8"/>
    <property type="match status" value="1"/>
</dbReference>
<evidence type="ECO:0000313" key="4">
    <source>
        <dbReference type="EMBL" id="VDN46835.1"/>
    </source>
</evidence>
<evidence type="ECO:0000256" key="1">
    <source>
        <dbReference type="ARBA" id="ARBA00022737"/>
    </source>
</evidence>
<proteinExistence type="predicted"/>
<dbReference type="PROSITE" id="PS50005">
    <property type="entry name" value="TPR"/>
    <property type="match status" value="1"/>
</dbReference>
<dbReference type="Proteomes" id="UP000279029">
    <property type="component" value="Chromosome"/>
</dbReference>
<name>A0A3P7NVC5_9FIRM</name>
<dbReference type="SUPFAM" id="SSF48452">
    <property type="entry name" value="TPR-like"/>
    <property type="match status" value="1"/>
</dbReference>
<dbReference type="AlphaFoldDB" id="A0A3P7NVC5"/>
<protein>
    <recommendedName>
        <fullName evidence="6">Tetratricopeptide repeat protein</fullName>
    </recommendedName>
</protein>
<dbReference type="RefSeq" id="WP_125136270.1">
    <property type="nucleotide sequence ID" value="NZ_LR130778.1"/>
</dbReference>
<feature type="repeat" description="TPR" evidence="3">
    <location>
        <begin position="210"/>
        <end position="243"/>
    </location>
</feature>
<evidence type="ECO:0008006" key="6">
    <source>
        <dbReference type="Google" id="ProtNLM"/>
    </source>
</evidence>
<reference evidence="4 5" key="1">
    <citation type="submission" date="2018-09" db="EMBL/GenBank/DDBJ databases">
        <authorList>
            <person name="Postec A."/>
        </authorList>
    </citation>
    <scope>NUCLEOTIDE SEQUENCE [LARGE SCALE GENOMIC DNA]</scope>
    <source>
        <strain evidence="4">70B-A</strain>
    </source>
</reference>
<keyword evidence="1" id="KW-0677">Repeat</keyword>
<dbReference type="EMBL" id="LR130778">
    <property type="protein sequence ID" value="VDN46835.1"/>
    <property type="molecule type" value="Genomic_DNA"/>
</dbReference>
<dbReference type="PANTHER" id="PTHR44186">
    <property type="match status" value="1"/>
</dbReference>
<accession>A0A3P7NVC5</accession>
<evidence type="ECO:0000256" key="2">
    <source>
        <dbReference type="ARBA" id="ARBA00022803"/>
    </source>
</evidence>
<keyword evidence="5" id="KW-1185">Reference proteome</keyword>